<evidence type="ECO:0000313" key="3">
    <source>
        <dbReference type="EMBL" id="CAF4825520.1"/>
    </source>
</evidence>
<feature type="transmembrane region" description="Helical" evidence="1">
    <location>
        <begin position="12"/>
        <end position="31"/>
    </location>
</feature>
<feature type="non-terminal residue" evidence="2">
    <location>
        <position position="62"/>
    </location>
</feature>
<evidence type="ECO:0000313" key="4">
    <source>
        <dbReference type="Proteomes" id="UP000676336"/>
    </source>
</evidence>
<reference evidence="2" key="1">
    <citation type="submission" date="2021-02" db="EMBL/GenBank/DDBJ databases">
        <authorList>
            <person name="Nowell W R."/>
        </authorList>
    </citation>
    <scope>NUCLEOTIDE SEQUENCE</scope>
</reference>
<organism evidence="2 4">
    <name type="scientific">Rotaria magnacalcarata</name>
    <dbReference type="NCBI Taxonomy" id="392030"/>
    <lineage>
        <taxon>Eukaryota</taxon>
        <taxon>Metazoa</taxon>
        <taxon>Spiralia</taxon>
        <taxon>Gnathifera</taxon>
        <taxon>Rotifera</taxon>
        <taxon>Eurotatoria</taxon>
        <taxon>Bdelloidea</taxon>
        <taxon>Philodinida</taxon>
        <taxon>Philodinidae</taxon>
        <taxon>Rotaria</taxon>
    </lineage>
</organism>
<dbReference type="Proteomes" id="UP000681967">
    <property type="component" value="Unassembled WGS sequence"/>
</dbReference>
<comment type="caution">
    <text evidence="2">The sequence shown here is derived from an EMBL/GenBank/DDBJ whole genome shotgun (WGS) entry which is preliminary data.</text>
</comment>
<keyword evidence="1" id="KW-1133">Transmembrane helix</keyword>
<protein>
    <submittedName>
        <fullName evidence="2">Uncharacterized protein</fullName>
    </submittedName>
</protein>
<dbReference type="Proteomes" id="UP000676336">
    <property type="component" value="Unassembled WGS sequence"/>
</dbReference>
<keyword evidence="1" id="KW-0812">Transmembrane</keyword>
<gene>
    <name evidence="3" type="ORF">BYL167_LOCUS49178</name>
    <name evidence="2" type="ORF">SMN809_LOCUS40749</name>
</gene>
<name>A0A8S2ZJQ4_9BILA</name>
<proteinExistence type="predicted"/>
<dbReference type="EMBL" id="CAJOBH010145752">
    <property type="protein sequence ID" value="CAF4825520.1"/>
    <property type="molecule type" value="Genomic_DNA"/>
</dbReference>
<evidence type="ECO:0000313" key="2">
    <source>
        <dbReference type="EMBL" id="CAF4642455.1"/>
    </source>
</evidence>
<dbReference type="AlphaFoldDB" id="A0A8S2ZJQ4"/>
<accession>A0A8S2ZJQ4</accession>
<evidence type="ECO:0000256" key="1">
    <source>
        <dbReference type="SAM" id="Phobius"/>
    </source>
</evidence>
<sequence length="62" mass="7243">MGELVLSSHVEWILIGLVPGSFWEHCLFLVISSTVKRLCHSNYDHPWENTKLYRFLKLVGSR</sequence>
<dbReference type="EMBL" id="CAJOBI010113087">
    <property type="protein sequence ID" value="CAF4642455.1"/>
    <property type="molecule type" value="Genomic_DNA"/>
</dbReference>
<keyword evidence="1" id="KW-0472">Membrane</keyword>